<keyword evidence="2" id="KW-1133">Transmembrane helix</keyword>
<dbReference type="EMBL" id="JARAKH010000021">
    <property type="protein sequence ID" value="KAK8393223.1"/>
    <property type="molecule type" value="Genomic_DNA"/>
</dbReference>
<proteinExistence type="predicted"/>
<dbReference type="Proteomes" id="UP001487740">
    <property type="component" value="Unassembled WGS sequence"/>
</dbReference>
<evidence type="ECO:0000313" key="3">
    <source>
        <dbReference type="EMBL" id="KAK8393223.1"/>
    </source>
</evidence>
<organism evidence="3 4">
    <name type="scientific">Scylla paramamosain</name>
    <name type="common">Mud crab</name>
    <dbReference type="NCBI Taxonomy" id="85552"/>
    <lineage>
        <taxon>Eukaryota</taxon>
        <taxon>Metazoa</taxon>
        <taxon>Ecdysozoa</taxon>
        <taxon>Arthropoda</taxon>
        <taxon>Crustacea</taxon>
        <taxon>Multicrustacea</taxon>
        <taxon>Malacostraca</taxon>
        <taxon>Eumalacostraca</taxon>
        <taxon>Eucarida</taxon>
        <taxon>Decapoda</taxon>
        <taxon>Pleocyemata</taxon>
        <taxon>Brachyura</taxon>
        <taxon>Eubrachyura</taxon>
        <taxon>Portunoidea</taxon>
        <taxon>Portunidae</taxon>
        <taxon>Portuninae</taxon>
        <taxon>Scylla</taxon>
    </lineage>
</organism>
<feature type="transmembrane region" description="Helical" evidence="2">
    <location>
        <begin position="188"/>
        <end position="210"/>
    </location>
</feature>
<feature type="region of interest" description="Disordered" evidence="1">
    <location>
        <begin position="263"/>
        <end position="290"/>
    </location>
</feature>
<gene>
    <name evidence="3" type="ORF">O3P69_013317</name>
</gene>
<evidence type="ECO:0000313" key="4">
    <source>
        <dbReference type="Proteomes" id="UP001487740"/>
    </source>
</evidence>
<dbReference type="AlphaFoldDB" id="A0AAW0TZK3"/>
<evidence type="ECO:0000256" key="1">
    <source>
        <dbReference type="SAM" id="MobiDB-lite"/>
    </source>
</evidence>
<keyword evidence="2" id="KW-0472">Membrane</keyword>
<protein>
    <recommendedName>
        <fullName evidence="5">EGF-like domain-containing protein</fullName>
    </recommendedName>
</protein>
<evidence type="ECO:0000256" key="2">
    <source>
        <dbReference type="SAM" id="Phobius"/>
    </source>
</evidence>
<keyword evidence="2" id="KW-0812">Transmembrane</keyword>
<keyword evidence="4" id="KW-1185">Reference proteome</keyword>
<accession>A0AAW0TZK3</accession>
<comment type="caution">
    <text evidence="3">The sequence shown here is derived from an EMBL/GenBank/DDBJ whole genome shotgun (WGS) entry which is preliminary data.</text>
</comment>
<name>A0AAW0TZK3_SCYPA</name>
<evidence type="ECO:0008006" key="5">
    <source>
        <dbReference type="Google" id="ProtNLM"/>
    </source>
</evidence>
<feature type="region of interest" description="Disordered" evidence="1">
    <location>
        <begin position="316"/>
        <end position="356"/>
    </location>
</feature>
<reference evidence="3 4" key="1">
    <citation type="submission" date="2023-03" db="EMBL/GenBank/DDBJ databases">
        <title>High-quality genome of Scylla paramamosain provides insights in environmental adaptation.</title>
        <authorList>
            <person name="Zhang L."/>
        </authorList>
    </citation>
    <scope>NUCLEOTIDE SEQUENCE [LARGE SCALE GENOMIC DNA]</scope>
    <source>
        <strain evidence="3">LZ_2023a</strain>
        <tissue evidence="3">Muscle</tissue>
    </source>
</reference>
<sequence>MRCKEPAAMGRAFAATLNAKYTDDHSEASNASDTPAHHSLVTKKYGFVWTKSAKPSRSYDFSNFTDDIESVDCTNDRPCIAALPGVETALSYGSDIPSKPYCYVPDPNYTTVGHCTCGELRCVSYSREYPNGDPFYYCGLCGNMGSQCKEIPCTDELAECRGGYCECENDGTFYEMSSCFIPFYGQDILINIIIGIICVMLCGIGLAYSYHKLCNRRHRRGSIYSERGSGAARRESPPDDTPPTYDDVVEKLPSYQDALKMSGTHESEEGFTNPGFEEDEASSLTPTAHKDSLNSGAVVLSQTKATFQAKALDHTNSSALRSGAGDVNDTETNEREKSSSTTPQITEEQRDLGTQPIEQLLHNALQDQHTTTT</sequence>
<feature type="region of interest" description="Disordered" evidence="1">
    <location>
        <begin position="225"/>
        <end position="247"/>
    </location>
</feature>